<dbReference type="InterPro" id="IPR026891">
    <property type="entry name" value="Fn3-like"/>
</dbReference>
<dbReference type="Gene3D" id="3.40.50.1700">
    <property type="entry name" value="Glycoside hydrolase family 3 C-terminal domain"/>
    <property type="match status" value="2"/>
</dbReference>
<dbReference type="SMART" id="SM00758">
    <property type="entry name" value="PA14"/>
    <property type="match status" value="1"/>
</dbReference>
<evidence type="ECO:0000256" key="2">
    <source>
        <dbReference type="ARBA" id="ARBA00022729"/>
    </source>
</evidence>
<dbReference type="SUPFAM" id="SSF51445">
    <property type="entry name" value="(Trans)glycosidases"/>
    <property type="match status" value="1"/>
</dbReference>
<dbReference type="EMBL" id="FOMH01000015">
    <property type="protein sequence ID" value="SFD93422.1"/>
    <property type="molecule type" value="Genomic_DNA"/>
</dbReference>
<keyword evidence="3" id="KW-0378">Hydrolase</keyword>
<dbReference type="PANTHER" id="PTHR42721:SF3">
    <property type="entry name" value="BETA-D-XYLOSIDASE 5-RELATED"/>
    <property type="match status" value="1"/>
</dbReference>
<evidence type="ECO:0000313" key="5">
    <source>
        <dbReference type="EMBL" id="SFD93422.1"/>
    </source>
</evidence>
<evidence type="ECO:0000259" key="4">
    <source>
        <dbReference type="PROSITE" id="PS51820"/>
    </source>
</evidence>
<dbReference type="Pfam" id="PF14310">
    <property type="entry name" value="Fn3-like"/>
    <property type="match status" value="1"/>
</dbReference>
<dbReference type="OrthoDB" id="9805821at2"/>
<evidence type="ECO:0000256" key="3">
    <source>
        <dbReference type="ARBA" id="ARBA00022801"/>
    </source>
</evidence>
<evidence type="ECO:0000313" key="6">
    <source>
        <dbReference type="Proteomes" id="UP000199672"/>
    </source>
</evidence>
<keyword evidence="6" id="KW-1185">Reference proteome</keyword>
<dbReference type="GO" id="GO:0031222">
    <property type="term" value="P:arabinan catabolic process"/>
    <property type="evidence" value="ECO:0007669"/>
    <property type="project" value="TreeGrafter"/>
</dbReference>
<dbReference type="SUPFAM" id="SSF52279">
    <property type="entry name" value="Beta-D-glucan exohydrolase, C-terminal domain"/>
    <property type="match status" value="1"/>
</dbReference>
<accession>A0A1I1WEB9</accession>
<feature type="domain" description="PA14" evidence="4">
    <location>
        <begin position="463"/>
        <end position="603"/>
    </location>
</feature>
<dbReference type="GO" id="GO:0046556">
    <property type="term" value="F:alpha-L-arabinofuranosidase activity"/>
    <property type="evidence" value="ECO:0007669"/>
    <property type="project" value="TreeGrafter"/>
</dbReference>
<sequence>MKTKNIKYQIFILISFWCTAQNTKPNYPFQNTALTFDERVENLVSQLTLEEKVAQMLNAAPAIPRLGIPAYDWWNETLHGVARTPFKTTVFPQAIAMAATFDKNSLFKMADYAALEGRAVYNKAVELKRTNERYLGLTYWTPNINIFRDPRWGRGQETYGEDPYLTAILGDAFVKGLQGDDPKYLKAAACAKHYAVHSGPESLRHTFDVDVTPYELWDTYLPAFRKLITESKVAGVMCAYNAFRTQPCCASDILMNDILRKEWKFNGYVTSDCWAIDDFFKNHKTHPDAASASADAVLHGTDIDCGTDAYKSLVQAVKNGQISEEQIDVSVKRLFMIRFRLGMFDPVSMVKYAQTPNSVLESEEHSNHALKMARQSIVLLKNEKNTLPLSKKLKKIVVLGPNADNSISILGNYNGTPSKLTTVLQGIKEKVNPETEIVFEKAVNFTNDTLLVYKDLKNSYFYEGKQGFKAEYFDNTKLSGKAETVKIEPEINNFWQEGEMVTKSIKANHFSARYTTNFKADEDGSISFEITADDGYRFSIDDKEVINAWDKNRWGAKTYKLQTKKDEVYKLVLEYWQGEGKAEVSLQAGNFIKTDFNKLVERHKNADAFIFAGGISPQLEGEEMPVDAPGFKGGDRTSILLPEVQTKLLQALESSGKPVIFLMMTGSAIAVPWESENIPAILNIWYGGQAAGKAAADVIFGDYNPAGRLPVTFYKDDSDLPSFIDYKMDNKTYRYFKGKPLYGFGYGLSYTQFKYSELKAPAKIKKGQPITIAVKVTNSGKKEGEEVSQLYLMNQNSSIKAPLKSLKGFERFNLKPGESTVIKFNLSSEDLSYVTEDGSLKQYNGKIQIAVGGSQPDEKNHTTSNILTQTLEIEK</sequence>
<dbReference type="Pfam" id="PF01915">
    <property type="entry name" value="Glyco_hydro_3_C"/>
    <property type="match status" value="1"/>
</dbReference>
<dbReference type="InterPro" id="IPR017853">
    <property type="entry name" value="GH"/>
</dbReference>
<dbReference type="RefSeq" id="WP_091497973.1">
    <property type="nucleotide sequence ID" value="NZ_FOMH01000015.1"/>
</dbReference>
<dbReference type="Proteomes" id="UP000199672">
    <property type="component" value="Unassembled WGS sequence"/>
</dbReference>
<dbReference type="GO" id="GO:0009044">
    <property type="term" value="F:xylan 1,4-beta-xylosidase activity"/>
    <property type="evidence" value="ECO:0007669"/>
    <property type="project" value="InterPro"/>
</dbReference>
<name>A0A1I1WEB9_9FLAO</name>
<dbReference type="InterPro" id="IPR001764">
    <property type="entry name" value="Glyco_hydro_3_N"/>
</dbReference>
<dbReference type="Pfam" id="PF07691">
    <property type="entry name" value="PA14"/>
    <property type="match status" value="1"/>
</dbReference>
<keyword evidence="2" id="KW-0732">Signal</keyword>
<dbReference type="InterPro" id="IPR044993">
    <property type="entry name" value="BXL"/>
</dbReference>
<proteinExistence type="inferred from homology"/>
<dbReference type="InterPro" id="IPR036962">
    <property type="entry name" value="Glyco_hydro_3_N_sf"/>
</dbReference>
<dbReference type="InterPro" id="IPR002772">
    <property type="entry name" value="Glyco_hydro_3_C"/>
</dbReference>
<dbReference type="InterPro" id="IPR036881">
    <property type="entry name" value="Glyco_hydro_3_C_sf"/>
</dbReference>
<dbReference type="InterPro" id="IPR013783">
    <property type="entry name" value="Ig-like_fold"/>
</dbReference>
<dbReference type="InterPro" id="IPR011658">
    <property type="entry name" value="PA14_dom"/>
</dbReference>
<gene>
    <name evidence="5" type="ORF">SAMN05216297_11519</name>
</gene>
<dbReference type="Pfam" id="PF00933">
    <property type="entry name" value="Glyco_hydro_3"/>
    <property type="match status" value="1"/>
</dbReference>
<organism evidence="5 6">
    <name type="scientific">Flavobacterium phragmitis</name>
    <dbReference type="NCBI Taxonomy" id="739143"/>
    <lineage>
        <taxon>Bacteria</taxon>
        <taxon>Pseudomonadati</taxon>
        <taxon>Bacteroidota</taxon>
        <taxon>Flavobacteriia</taxon>
        <taxon>Flavobacteriales</taxon>
        <taxon>Flavobacteriaceae</taxon>
        <taxon>Flavobacterium</taxon>
    </lineage>
</organism>
<dbReference type="STRING" id="739143.SAMN05216297_11519"/>
<protein>
    <submittedName>
        <fullName evidence="5">Exo-1,4-beta-glucosidase</fullName>
    </submittedName>
</protein>
<dbReference type="SMART" id="SM01217">
    <property type="entry name" value="Fn3_like"/>
    <property type="match status" value="1"/>
</dbReference>
<dbReference type="Gene3D" id="3.20.20.300">
    <property type="entry name" value="Glycoside hydrolase, family 3, N-terminal domain"/>
    <property type="match status" value="1"/>
</dbReference>
<dbReference type="PROSITE" id="PS51820">
    <property type="entry name" value="PA14"/>
    <property type="match status" value="1"/>
</dbReference>
<comment type="similarity">
    <text evidence="1">Belongs to the glycosyl hydrolase 3 family.</text>
</comment>
<reference evidence="6" key="1">
    <citation type="submission" date="2016-10" db="EMBL/GenBank/DDBJ databases">
        <authorList>
            <person name="Varghese N."/>
            <person name="Submissions S."/>
        </authorList>
    </citation>
    <scope>NUCLEOTIDE SEQUENCE [LARGE SCALE GENOMIC DNA]</scope>
    <source>
        <strain evidence="6">CGMCC 1.10370</strain>
    </source>
</reference>
<dbReference type="GO" id="GO:0045493">
    <property type="term" value="P:xylan catabolic process"/>
    <property type="evidence" value="ECO:0007669"/>
    <property type="project" value="InterPro"/>
</dbReference>
<dbReference type="InterPro" id="IPR037524">
    <property type="entry name" value="PA14/GLEYA"/>
</dbReference>
<dbReference type="SUPFAM" id="SSF56988">
    <property type="entry name" value="Anthrax protective antigen"/>
    <property type="match status" value="1"/>
</dbReference>
<dbReference type="PRINTS" id="PR00133">
    <property type="entry name" value="GLHYDRLASE3"/>
</dbReference>
<evidence type="ECO:0000256" key="1">
    <source>
        <dbReference type="ARBA" id="ARBA00005336"/>
    </source>
</evidence>
<dbReference type="PANTHER" id="PTHR42721">
    <property type="entry name" value="SUGAR HYDROLASE-RELATED"/>
    <property type="match status" value="1"/>
</dbReference>
<dbReference type="Gene3D" id="2.60.40.10">
    <property type="entry name" value="Immunoglobulins"/>
    <property type="match status" value="1"/>
</dbReference>
<dbReference type="AlphaFoldDB" id="A0A1I1WEB9"/>